<evidence type="ECO:0008006" key="5">
    <source>
        <dbReference type="Google" id="ProtNLM"/>
    </source>
</evidence>
<keyword evidence="2" id="KW-0472">Membrane</keyword>
<reference evidence="3 4" key="1">
    <citation type="submission" date="2017-05" db="EMBL/GenBank/DDBJ databases">
        <title>Vagococcus spp. assemblies.</title>
        <authorList>
            <person name="Gulvik C.A."/>
        </authorList>
    </citation>
    <scope>NUCLEOTIDE SEQUENCE [LARGE SCALE GENOMIC DNA]</scope>
    <source>
        <strain evidence="3 4">CCUG 41755</strain>
    </source>
</reference>
<feature type="coiled-coil region" evidence="1">
    <location>
        <begin position="69"/>
        <end position="113"/>
    </location>
</feature>
<name>A0A430A7X3_9ENTE</name>
<protein>
    <recommendedName>
        <fullName evidence="5">Cell division protein FtsL</fullName>
    </recommendedName>
</protein>
<keyword evidence="1" id="KW-0175">Coiled coil</keyword>
<gene>
    <name evidence="3" type="ORF">CBF31_05650</name>
</gene>
<accession>A0A430A7X3</accession>
<dbReference type="Proteomes" id="UP000287101">
    <property type="component" value="Unassembled WGS sequence"/>
</dbReference>
<evidence type="ECO:0000256" key="1">
    <source>
        <dbReference type="SAM" id="Coils"/>
    </source>
</evidence>
<keyword evidence="2" id="KW-1133">Transmembrane helix</keyword>
<keyword evidence="4" id="KW-1185">Reference proteome</keyword>
<evidence type="ECO:0000313" key="4">
    <source>
        <dbReference type="Proteomes" id="UP000287101"/>
    </source>
</evidence>
<sequence length="126" mass="13982">MAELKEFSHLEMERVLDVAVEESNLTSPVVTKSKATLKNISRIEKFAVSLLLIAVLGLAVVTVKLTTTISQAEEDISVMQLDINDKTEKITKLEQKKNEMSRTDKIKAAAEKAGLVINDENIRNVD</sequence>
<dbReference type="RefSeq" id="WP_126831414.1">
    <property type="nucleotide sequence ID" value="NZ_CBCRYB010000010.1"/>
</dbReference>
<proteinExistence type="predicted"/>
<evidence type="ECO:0000313" key="3">
    <source>
        <dbReference type="EMBL" id="RSU03202.1"/>
    </source>
</evidence>
<dbReference type="AlphaFoldDB" id="A0A430A7X3"/>
<dbReference type="OrthoDB" id="2199933at2"/>
<evidence type="ECO:0000256" key="2">
    <source>
        <dbReference type="SAM" id="Phobius"/>
    </source>
</evidence>
<dbReference type="EMBL" id="NGJY01000002">
    <property type="protein sequence ID" value="RSU03202.1"/>
    <property type="molecule type" value="Genomic_DNA"/>
</dbReference>
<keyword evidence="2" id="KW-0812">Transmembrane</keyword>
<organism evidence="3 4">
    <name type="scientific">Vagococcus fessus</name>
    <dbReference type="NCBI Taxonomy" id="120370"/>
    <lineage>
        <taxon>Bacteria</taxon>
        <taxon>Bacillati</taxon>
        <taxon>Bacillota</taxon>
        <taxon>Bacilli</taxon>
        <taxon>Lactobacillales</taxon>
        <taxon>Enterococcaceae</taxon>
        <taxon>Vagococcus</taxon>
    </lineage>
</organism>
<comment type="caution">
    <text evidence="3">The sequence shown here is derived from an EMBL/GenBank/DDBJ whole genome shotgun (WGS) entry which is preliminary data.</text>
</comment>
<feature type="transmembrane region" description="Helical" evidence="2">
    <location>
        <begin position="46"/>
        <end position="65"/>
    </location>
</feature>